<dbReference type="PANTHER" id="PTHR31616:SF0">
    <property type="entry name" value="GLUCAN 1,4-ALPHA-GLUCOSIDASE"/>
    <property type="match status" value="1"/>
</dbReference>
<protein>
    <submittedName>
        <fullName evidence="2">Glycoside hydrolase 15-related protein</fullName>
    </submittedName>
</protein>
<reference evidence="2" key="2">
    <citation type="journal article" date="2014" name="ISME J.">
        <title>Microbial stratification in low pH oxic and suboxic macroscopic growths along an acid mine drainage.</title>
        <authorList>
            <person name="Mendez-Garcia C."/>
            <person name="Mesa V."/>
            <person name="Sprenger R.R."/>
            <person name="Richter M."/>
            <person name="Diez M.S."/>
            <person name="Solano J."/>
            <person name="Bargiela R."/>
            <person name="Golyshina O.V."/>
            <person name="Manteca A."/>
            <person name="Ramos J.L."/>
            <person name="Gallego J.R."/>
            <person name="Llorente I."/>
            <person name="Martins Dos Santos V.A."/>
            <person name="Jensen O.N."/>
            <person name="Pelaez A.I."/>
            <person name="Sanchez J."/>
            <person name="Ferrer M."/>
        </authorList>
    </citation>
    <scope>NUCLEOTIDE SEQUENCE</scope>
</reference>
<dbReference type="InterPro" id="IPR012341">
    <property type="entry name" value="6hp_glycosidase-like_sf"/>
</dbReference>
<dbReference type="Pfam" id="PF00723">
    <property type="entry name" value="Glyco_hydro_15"/>
    <property type="match status" value="1"/>
</dbReference>
<evidence type="ECO:0000259" key="1">
    <source>
        <dbReference type="Pfam" id="PF00723"/>
    </source>
</evidence>
<name>T1B7S8_9ZZZZ</name>
<sequence>MAWFPSHQRLPKLGDPVRRVSECERWWGEWAGRCVASGPWRDAVVRSLLTLKALTYQPTGGIVAAPTTSLPEAPGGTRNWDYRYCWLRDAAFTLEALLRGGYQDEAVAWRDWLLRGVGGDAAELQIAYGPAGERRLDEWEVGWLSGYEGASPVRVGNDATGQFQLDVYGEVMAALYEARRHGLAESEPS</sequence>
<dbReference type="InterPro" id="IPR008928">
    <property type="entry name" value="6-hairpin_glycosidase_sf"/>
</dbReference>
<dbReference type="GO" id="GO:0005975">
    <property type="term" value="P:carbohydrate metabolic process"/>
    <property type="evidence" value="ECO:0007669"/>
    <property type="project" value="InterPro"/>
</dbReference>
<dbReference type="SUPFAM" id="SSF48208">
    <property type="entry name" value="Six-hairpin glycosidases"/>
    <property type="match status" value="1"/>
</dbReference>
<dbReference type="AlphaFoldDB" id="T1B7S8"/>
<feature type="non-terminal residue" evidence="2">
    <location>
        <position position="189"/>
    </location>
</feature>
<organism evidence="2">
    <name type="scientific">mine drainage metagenome</name>
    <dbReference type="NCBI Taxonomy" id="410659"/>
    <lineage>
        <taxon>unclassified sequences</taxon>
        <taxon>metagenomes</taxon>
        <taxon>ecological metagenomes</taxon>
    </lineage>
</organism>
<dbReference type="InterPro" id="IPR011613">
    <property type="entry name" value="GH15-like"/>
</dbReference>
<keyword evidence="2" id="KW-0378">Hydrolase</keyword>
<proteinExistence type="predicted"/>
<feature type="domain" description="GH15-like" evidence="1">
    <location>
        <begin position="41"/>
        <end position="183"/>
    </location>
</feature>
<evidence type="ECO:0000313" key="2">
    <source>
        <dbReference type="EMBL" id="EQD50260.1"/>
    </source>
</evidence>
<dbReference type="EMBL" id="AUZZ01005269">
    <property type="protein sequence ID" value="EQD50260.1"/>
    <property type="molecule type" value="Genomic_DNA"/>
</dbReference>
<reference evidence="2" key="1">
    <citation type="submission" date="2013-08" db="EMBL/GenBank/DDBJ databases">
        <authorList>
            <person name="Mendez C."/>
            <person name="Richter M."/>
            <person name="Ferrer M."/>
            <person name="Sanchez J."/>
        </authorList>
    </citation>
    <scope>NUCLEOTIDE SEQUENCE</scope>
</reference>
<comment type="caution">
    <text evidence="2">The sequence shown here is derived from an EMBL/GenBank/DDBJ whole genome shotgun (WGS) entry which is preliminary data.</text>
</comment>
<dbReference type="Gene3D" id="1.50.10.10">
    <property type="match status" value="1"/>
</dbReference>
<dbReference type="GO" id="GO:0004553">
    <property type="term" value="F:hydrolase activity, hydrolyzing O-glycosyl compounds"/>
    <property type="evidence" value="ECO:0007669"/>
    <property type="project" value="TreeGrafter"/>
</dbReference>
<accession>T1B7S8</accession>
<dbReference type="PANTHER" id="PTHR31616">
    <property type="entry name" value="TREHALASE"/>
    <property type="match status" value="1"/>
</dbReference>
<gene>
    <name evidence="2" type="ORF">B2A_07367</name>
</gene>